<name>A0ABX3SSZ6_MYCMA</name>
<evidence type="ECO:0000313" key="2">
    <source>
        <dbReference type="Proteomes" id="UP000243140"/>
    </source>
</evidence>
<accession>A0ABX3SSZ6</accession>
<evidence type="ECO:0008006" key="3">
    <source>
        <dbReference type="Google" id="ProtNLM"/>
    </source>
</evidence>
<sequence>MQQPTALRPLVTAGAAAVGASLIALTPTVSNDVASDLQRSAVTIQQRAVELTDDVVNPLQTWLDVFTTAGTNLQTIFNAATKIPLPVLQQLAANGVDYASIYVGAYQTAATAAAEFYGGTASNDFFPMLAGVATALQEPNYPTAFEGLANALWADPMIEIFQPLENILDIPTDISQNFANLVAFLDYRFLAIIGGFFIWLMPDSLAQGFGESVQATYDAFSSGNLMGGLTNLVNLPGAFAQQFINGVPETPGILTPTIGLLSYSVDLIPQTMAGDIVAPGATNIAEGGSLSAAIQAFFTQATTGWPQEWPSLQFIVDNFATILRSFWGATTATSAANVTGVADFATAASAAGALSADIAGLAPSIAADLSGIAPSIATNIAGTLAPEFGTLAAHLLTSLF</sequence>
<organism evidence="1 2">
    <name type="scientific">Mycobacterium malmoense</name>
    <dbReference type="NCBI Taxonomy" id="1780"/>
    <lineage>
        <taxon>Bacteria</taxon>
        <taxon>Bacillati</taxon>
        <taxon>Actinomycetota</taxon>
        <taxon>Actinomycetes</taxon>
        <taxon>Mycobacteriales</taxon>
        <taxon>Mycobacteriaceae</taxon>
        <taxon>Mycobacterium</taxon>
    </lineage>
</organism>
<dbReference type="Proteomes" id="UP000243140">
    <property type="component" value="Unassembled WGS sequence"/>
</dbReference>
<protein>
    <recommendedName>
        <fullName evidence="3">PE-PGRS family protein</fullName>
    </recommendedName>
</protein>
<keyword evidence="2" id="KW-1185">Reference proteome</keyword>
<comment type="caution">
    <text evidence="1">The sequence shown here is derived from an EMBL/GenBank/DDBJ whole genome shotgun (WGS) entry which is preliminary data.</text>
</comment>
<evidence type="ECO:0000313" key="1">
    <source>
        <dbReference type="EMBL" id="ORA83173.1"/>
    </source>
</evidence>
<gene>
    <name evidence="1" type="ORF">BST29_09810</name>
</gene>
<dbReference type="RefSeq" id="WP_083010364.1">
    <property type="nucleotide sequence ID" value="NZ_CP060015.1"/>
</dbReference>
<dbReference type="EMBL" id="MVHV01000008">
    <property type="protein sequence ID" value="ORA83173.1"/>
    <property type="molecule type" value="Genomic_DNA"/>
</dbReference>
<proteinExistence type="predicted"/>
<reference evidence="1 2" key="1">
    <citation type="submission" date="2017-02" db="EMBL/GenBank/DDBJ databases">
        <title>The new phylogeny of genus Mycobacterium.</title>
        <authorList>
            <person name="Tortoli E."/>
            <person name="Trovato A."/>
            <person name="Cirillo D.M."/>
        </authorList>
    </citation>
    <scope>NUCLEOTIDE SEQUENCE [LARGE SCALE GENOMIC DNA]</scope>
    <source>
        <strain evidence="1 2">IP1130001</strain>
    </source>
</reference>